<dbReference type="SMART" id="SM00066">
    <property type="entry name" value="GAL4"/>
    <property type="match status" value="1"/>
</dbReference>
<dbReference type="Gene3D" id="4.10.240.10">
    <property type="entry name" value="Zn(2)-C6 fungal-type DNA-binding domain"/>
    <property type="match status" value="1"/>
</dbReference>
<evidence type="ECO:0000256" key="6">
    <source>
        <dbReference type="ARBA" id="ARBA00023163"/>
    </source>
</evidence>
<evidence type="ECO:0000313" key="10">
    <source>
        <dbReference type="EMBL" id="CAG8548847.1"/>
    </source>
</evidence>
<dbReference type="GO" id="GO:0000981">
    <property type="term" value="F:DNA-binding transcription factor activity, RNA polymerase II-specific"/>
    <property type="evidence" value="ECO:0007669"/>
    <property type="project" value="InterPro"/>
</dbReference>
<keyword evidence="7" id="KW-0539">Nucleus</keyword>
<feature type="compositionally biased region" description="Low complexity" evidence="8">
    <location>
        <begin position="408"/>
        <end position="437"/>
    </location>
</feature>
<dbReference type="EMBL" id="CAJVPJ010000684">
    <property type="protein sequence ID" value="CAG8548847.1"/>
    <property type="molecule type" value="Genomic_DNA"/>
</dbReference>
<evidence type="ECO:0000256" key="2">
    <source>
        <dbReference type="ARBA" id="ARBA00022723"/>
    </source>
</evidence>
<evidence type="ECO:0000313" key="11">
    <source>
        <dbReference type="Proteomes" id="UP000789572"/>
    </source>
</evidence>
<dbReference type="SMART" id="SM00906">
    <property type="entry name" value="Fungal_trans"/>
    <property type="match status" value="1"/>
</dbReference>
<evidence type="ECO:0000256" key="5">
    <source>
        <dbReference type="ARBA" id="ARBA00023125"/>
    </source>
</evidence>
<reference evidence="10" key="1">
    <citation type="submission" date="2021-06" db="EMBL/GenBank/DDBJ databases">
        <authorList>
            <person name="Kallberg Y."/>
            <person name="Tangrot J."/>
            <person name="Rosling A."/>
        </authorList>
    </citation>
    <scope>NUCLEOTIDE SEQUENCE</scope>
    <source>
        <strain evidence="10">IA702</strain>
    </source>
</reference>
<dbReference type="GO" id="GO:0006351">
    <property type="term" value="P:DNA-templated transcription"/>
    <property type="evidence" value="ECO:0007669"/>
    <property type="project" value="InterPro"/>
</dbReference>
<feature type="region of interest" description="Disordered" evidence="8">
    <location>
        <begin position="642"/>
        <end position="666"/>
    </location>
</feature>
<gene>
    <name evidence="10" type="ORF">POCULU_LOCUS4914</name>
</gene>
<dbReference type="AlphaFoldDB" id="A0A9N9B2X2"/>
<proteinExistence type="predicted"/>
<dbReference type="InterPro" id="IPR051615">
    <property type="entry name" value="Transcr_Regulatory_Elem"/>
</dbReference>
<protein>
    <submittedName>
        <fullName evidence="10">3855_t:CDS:1</fullName>
    </submittedName>
</protein>
<dbReference type="Proteomes" id="UP000789572">
    <property type="component" value="Unassembled WGS sequence"/>
</dbReference>
<dbReference type="OrthoDB" id="39175at2759"/>
<dbReference type="CDD" id="cd12148">
    <property type="entry name" value="fungal_TF_MHR"/>
    <property type="match status" value="1"/>
</dbReference>
<keyword evidence="3" id="KW-0862">Zinc</keyword>
<sequence length="896" mass="99776">MPDELTPKRQRVSKACDTCRRKKVRCDGVQPPCGNCATFGFECTYNDATKKRGPPKGYIEAIETRLHRMESLLGGLVHSNDPRAEAVLSELMQDDLRPLRHPGSTDTSLWRNLQSSGSTDNFSSVDDSYRSGESPLMDDLNDIMGILSIDENNQVRYHGRSSGFYLLKKSKCYKDGVLQYRAKGELVASTVEFELVKRPELIELPSEELSNHLLECYFTQMHPYLPLIYKPAFFKQLKEKKYLPLLLLNAIYSFAAKFSPKLEVRKDPSKPETAGDVFFERAKTLLDSDYGVSKVTTVQALLIMSIREFGCGKTSRGWLYSGMAIRMAQDLGIHRNNERWHPLNLSHEERESQRRTFWTCFVLDRLASAYLGRPMGIDEKDVDAAHPSEAEYDETEMLPFKMDGLYSSTSSPLSSQNSVQGSPETSSKSASSVGSQSNEVTHRSHAISRFIHFIKLCEIIGRIVHNIHAIRCKPISKMDDTVRSILDSSLTSWFVSLPPHLQYDPNSNDCTSPATLALHMNYYTVLNLLHRPYAPTYAHSHNVCTTAAEEVAKIAETLMKKAPESYSLAMSIYSIFTGGVTHTYNACQDNQSLALSAKVNLLKCLRALDSAKDVWQPASRYYNLLVDLVDLTDAKFSNDNVRSSLEDSEEDHAPQSRKRVNASTYQNQAGNSQLALEDYNLVYPPYLTTTDSSSNNSIQVKSERHQMAHNSIRPQSTPEFTMTSEITSTLEESPQMYSSLPIRHPRSVVPSQQLSSLSINDPFATPGAATAGANNNGNGVFNASIASGYWEIPPSADLEEWTAYVNNQHLRQSGGITYASQGLQSTRMQTSNTNGIFASQQRLMSNDGNNINMYGNGNQLMPNILTLQNGEGRSAGGYSGNGGNGANDSTVPLIYY</sequence>
<dbReference type="InterPro" id="IPR001138">
    <property type="entry name" value="Zn2Cys6_DnaBD"/>
</dbReference>
<evidence type="ECO:0000256" key="4">
    <source>
        <dbReference type="ARBA" id="ARBA00023015"/>
    </source>
</evidence>
<feature type="domain" description="Zn(2)-C6 fungal-type" evidence="9">
    <location>
        <begin position="15"/>
        <end position="45"/>
    </location>
</feature>
<feature type="compositionally biased region" description="Polar residues" evidence="8">
    <location>
        <begin position="104"/>
        <end position="126"/>
    </location>
</feature>
<feature type="region of interest" description="Disordered" evidence="8">
    <location>
        <begin position="97"/>
        <end position="128"/>
    </location>
</feature>
<comment type="subcellular location">
    <subcellularLocation>
        <location evidence="1">Nucleus</location>
    </subcellularLocation>
</comment>
<organism evidence="10 11">
    <name type="scientific">Paraglomus occultum</name>
    <dbReference type="NCBI Taxonomy" id="144539"/>
    <lineage>
        <taxon>Eukaryota</taxon>
        <taxon>Fungi</taxon>
        <taxon>Fungi incertae sedis</taxon>
        <taxon>Mucoromycota</taxon>
        <taxon>Glomeromycotina</taxon>
        <taxon>Glomeromycetes</taxon>
        <taxon>Paraglomerales</taxon>
        <taxon>Paraglomeraceae</taxon>
        <taxon>Paraglomus</taxon>
    </lineage>
</organism>
<evidence type="ECO:0000256" key="1">
    <source>
        <dbReference type="ARBA" id="ARBA00004123"/>
    </source>
</evidence>
<dbReference type="PANTHER" id="PTHR31313">
    <property type="entry name" value="TY1 ENHANCER ACTIVATOR"/>
    <property type="match status" value="1"/>
</dbReference>
<feature type="region of interest" description="Disordered" evidence="8">
    <location>
        <begin position="408"/>
        <end position="438"/>
    </location>
</feature>
<name>A0A9N9B2X2_9GLOM</name>
<dbReference type="GO" id="GO:0008270">
    <property type="term" value="F:zinc ion binding"/>
    <property type="evidence" value="ECO:0007669"/>
    <property type="project" value="InterPro"/>
</dbReference>
<evidence type="ECO:0000256" key="3">
    <source>
        <dbReference type="ARBA" id="ARBA00022833"/>
    </source>
</evidence>
<keyword evidence="11" id="KW-1185">Reference proteome</keyword>
<dbReference type="CDD" id="cd00067">
    <property type="entry name" value="GAL4"/>
    <property type="match status" value="1"/>
</dbReference>
<dbReference type="PROSITE" id="PS00463">
    <property type="entry name" value="ZN2_CY6_FUNGAL_1"/>
    <property type="match status" value="1"/>
</dbReference>
<keyword evidence="4" id="KW-0805">Transcription regulation</keyword>
<evidence type="ECO:0000259" key="9">
    <source>
        <dbReference type="PROSITE" id="PS50048"/>
    </source>
</evidence>
<dbReference type="SUPFAM" id="SSF57701">
    <property type="entry name" value="Zn2/Cys6 DNA-binding domain"/>
    <property type="match status" value="1"/>
</dbReference>
<dbReference type="PRINTS" id="PR00054">
    <property type="entry name" value="FUNGALZNCYS"/>
</dbReference>
<dbReference type="InterPro" id="IPR020448">
    <property type="entry name" value="Maltose_ferment_reg_DNA-bd"/>
</dbReference>
<accession>A0A9N9B2X2</accession>
<dbReference type="PROSITE" id="PS50048">
    <property type="entry name" value="ZN2_CY6_FUNGAL_2"/>
    <property type="match status" value="1"/>
</dbReference>
<dbReference type="InterPro" id="IPR007219">
    <property type="entry name" value="XnlR_reg_dom"/>
</dbReference>
<dbReference type="GO" id="GO:0005634">
    <property type="term" value="C:nucleus"/>
    <property type="evidence" value="ECO:0007669"/>
    <property type="project" value="UniProtKB-SubCell"/>
</dbReference>
<dbReference type="Pfam" id="PF00172">
    <property type="entry name" value="Zn_clus"/>
    <property type="match status" value="1"/>
</dbReference>
<keyword evidence="2" id="KW-0479">Metal-binding</keyword>
<dbReference type="GO" id="GO:0003677">
    <property type="term" value="F:DNA binding"/>
    <property type="evidence" value="ECO:0007669"/>
    <property type="project" value="UniProtKB-KW"/>
</dbReference>
<keyword evidence="5" id="KW-0238">DNA-binding</keyword>
<keyword evidence="6" id="KW-0804">Transcription</keyword>
<dbReference type="Pfam" id="PF04082">
    <property type="entry name" value="Fungal_trans"/>
    <property type="match status" value="1"/>
</dbReference>
<evidence type="ECO:0000256" key="8">
    <source>
        <dbReference type="SAM" id="MobiDB-lite"/>
    </source>
</evidence>
<evidence type="ECO:0000256" key="7">
    <source>
        <dbReference type="ARBA" id="ARBA00023242"/>
    </source>
</evidence>
<dbReference type="InterPro" id="IPR036864">
    <property type="entry name" value="Zn2-C6_fun-type_DNA-bd_sf"/>
</dbReference>
<dbReference type="PANTHER" id="PTHR31313:SF78">
    <property type="entry name" value="TRANSCRIPTION FACTOR DOMAIN-CONTAINING PROTEIN"/>
    <property type="match status" value="1"/>
</dbReference>
<comment type="caution">
    <text evidence="10">The sequence shown here is derived from an EMBL/GenBank/DDBJ whole genome shotgun (WGS) entry which is preliminary data.</text>
</comment>